<dbReference type="OrthoDB" id="2423701at2759"/>
<feature type="compositionally biased region" description="Basic and acidic residues" evidence="3">
    <location>
        <begin position="793"/>
        <end position="805"/>
    </location>
</feature>
<feature type="compositionally biased region" description="Polar residues" evidence="3">
    <location>
        <begin position="806"/>
        <end position="831"/>
    </location>
</feature>
<dbReference type="GO" id="GO:0051879">
    <property type="term" value="F:Hsp90 protein binding"/>
    <property type="evidence" value="ECO:0007669"/>
    <property type="project" value="TreeGrafter"/>
</dbReference>
<feature type="region of interest" description="Disordered" evidence="3">
    <location>
        <begin position="749"/>
        <end position="831"/>
    </location>
</feature>
<evidence type="ECO:0000256" key="3">
    <source>
        <dbReference type="SAM" id="MobiDB-lite"/>
    </source>
</evidence>
<dbReference type="SMART" id="SM00028">
    <property type="entry name" value="TPR"/>
    <property type="match status" value="2"/>
</dbReference>
<evidence type="ECO:0000256" key="2">
    <source>
        <dbReference type="ARBA" id="ARBA00022803"/>
    </source>
</evidence>
<proteinExistence type="predicted"/>
<dbReference type="GeneID" id="119731090"/>
<dbReference type="Gene3D" id="1.25.40.10">
    <property type="entry name" value="Tetratricopeptide repeat domain"/>
    <property type="match status" value="1"/>
</dbReference>
<dbReference type="InterPro" id="IPR019734">
    <property type="entry name" value="TPR_rpt"/>
</dbReference>
<feature type="domain" description="CHAT" evidence="4">
    <location>
        <begin position="670"/>
        <end position="1083"/>
    </location>
</feature>
<sequence length="1093" mass="121908">MSFDELKELGNKLMRANPPDYEGALAAYSRAITLSQDKVAACILTNRSLAYLKLNRSEQAIEDADLAIAIDPQWAKGYWRKCCALTALGRYHEVLPVAQDGFKLLKSNVTCREFVAAWLRACQLIFSEFEKKVALPTGTAVLSESYQDILMFSLFSRTSTAAGMTEDQMAVYLKRTAEEFQRIMTAFGQPECRSLMDWVEAVTANLDPTAPGIPVQLLETSLKKTDQFCSELSSLHVALADIAQPLVALAMIVILARTYVLNCANICHRIIQYKLHLCLPIFEKSIMNAPEYIGLHLGTEGGFLDSFVGREKLTADDTSLMEEHCDKIDRLLIAYPRTAWEYSDVVDISSRIVANVRNFVTARRTGEFVTSRGLPTEPVKMNAEFARRDAGKCPDKVRSYVKERLEEVKEKHGEQLFIRDGEDLLTLTDVCLRINETDLAKEVFQLGEKVMFTVFGLQMAFGVMSLDDAPAQLSTVRQDVMMNALLLKEAEPGLVVDVAVRWRSLLSEFRATLIRHGLGRNYLDTYSSILNLQATGNLQQPYRPDVIQDLRKAHEDKEMRFLRQHAYQCFKAVVQTPTAARIRAVLEPNEMVLDYILLGENESFEVDSRAVLRMYLLVVGYAQEPNWFSLDSSKCSSAVLKWREALNKSVAQMNDPDSDNESELTAASISLTEAVLPDAVLRQLKGEHVRHVYIAPDLMLTALPLELLQDASGDYIFDTCSVCYISSGRELLREVVLRQVVHVVQSTRNQTRNQDLAESQTKDTGKAAEGSRTDENAGGVATGGIGDNSSEQAKTDHDQTAEKKQSSGTSVGEKNRQGVQTSQRKCLSTSSDNTDCFIIGDPNFDLKDSSGDNNKDLVQMLMDLWKPPSTGRTVNRLLHSKEEIDNVEGILTMLRPELNVHPISDDDATVSAVLRLKSPFIVHISSHGFSQANVSVYRGNFWDDTKSAVVLAGYNTYACRRYEEIDLRTGSGMLSSLAMSGLDLRGTRLVVLSMCLSGVGAATFQESVSSLADAARAAGAETVVATFWKVLDLDAAEFVKHFYNRLCQTDVRPSQAIKEAREEMRQDPRYAHWYHCSAFACFGYDLPLFPKHS</sequence>
<keyword evidence="1" id="KW-0677">Repeat</keyword>
<dbReference type="EnsemblMetazoa" id="XM_038204104.1">
    <property type="protein sequence ID" value="XP_038060032.1"/>
    <property type="gene ID" value="LOC119731090"/>
</dbReference>
<feature type="compositionally biased region" description="Basic and acidic residues" evidence="3">
    <location>
        <begin position="760"/>
        <end position="775"/>
    </location>
</feature>
<name>A0A914A841_PATMI</name>
<dbReference type="RefSeq" id="XP_038060032.1">
    <property type="nucleotide sequence ID" value="XM_038204104.1"/>
</dbReference>
<evidence type="ECO:0000313" key="5">
    <source>
        <dbReference type="EnsemblMetazoa" id="XP_038060032.1"/>
    </source>
</evidence>
<dbReference type="InterPro" id="IPR024983">
    <property type="entry name" value="CHAT_dom"/>
</dbReference>
<evidence type="ECO:0000256" key="1">
    <source>
        <dbReference type="ARBA" id="ARBA00022737"/>
    </source>
</evidence>
<keyword evidence="6" id="KW-1185">Reference proteome</keyword>
<dbReference type="Proteomes" id="UP000887568">
    <property type="component" value="Unplaced"/>
</dbReference>
<dbReference type="AlphaFoldDB" id="A0A914A841"/>
<accession>A0A914A841</accession>
<feature type="compositionally biased region" description="Polar residues" evidence="3">
    <location>
        <begin position="749"/>
        <end position="759"/>
    </location>
</feature>
<dbReference type="SUPFAM" id="SSF48452">
    <property type="entry name" value="TPR-like"/>
    <property type="match status" value="1"/>
</dbReference>
<dbReference type="InterPro" id="IPR011990">
    <property type="entry name" value="TPR-like_helical_dom_sf"/>
</dbReference>
<keyword evidence="2" id="KW-0802">TPR repeat</keyword>
<evidence type="ECO:0000313" key="6">
    <source>
        <dbReference type="Proteomes" id="UP000887568"/>
    </source>
</evidence>
<evidence type="ECO:0000259" key="4">
    <source>
        <dbReference type="Pfam" id="PF12770"/>
    </source>
</evidence>
<dbReference type="OMA" id="EFQRIMT"/>
<dbReference type="Pfam" id="PF12770">
    <property type="entry name" value="CHAT"/>
    <property type="match status" value="1"/>
</dbReference>
<organism evidence="5 6">
    <name type="scientific">Patiria miniata</name>
    <name type="common">Bat star</name>
    <name type="synonym">Asterina miniata</name>
    <dbReference type="NCBI Taxonomy" id="46514"/>
    <lineage>
        <taxon>Eukaryota</taxon>
        <taxon>Metazoa</taxon>
        <taxon>Echinodermata</taxon>
        <taxon>Eleutherozoa</taxon>
        <taxon>Asterozoa</taxon>
        <taxon>Asteroidea</taxon>
        <taxon>Valvatacea</taxon>
        <taxon>Valvatida</taxon>
        <taxon>Asterinidae</taxon>
        <taxon>Patiria</taxon>
    </lineage>
</organism>
<dbReference type="PANTHER" id="PTHR22904:SF523">
    <property type="entry name" value="STRESS-INDUCED-PHOSPHOPROTEIN 1"/>
    <property type="match status" value="1"/>
</dbReference>
<reference evidence="5" key="1">
    <citation type="submission" date="2022-11" db="UniProtKB">
        <authorList>
            <consortium name="EnsemblMetazoa"/>
        </authorList>
    </citation>
    <scope>IDENTIFICATION</scope>
</reference>
<dbReference type="PANTHER" id="PTHR22904">
    <property type="entry name" value="TPR REPEAT CONTAINING PROTEIN"/>
    <property type="match status" value="1"/>
</dbReference>
<protein>
    <recommendedName>
        <fullName evidence="4">CHAT domain-containing protein</fullName>
    </recommendedName>
</protein>